<dbReference type="Gramene" id="TraesARI1B03G00394430.1">
    <property type="protein sequence ID" value="TraesARI1B03G00394430.1.CDS1"/>
    <property type="gene ID" value="TraesARI1B03G00394430"/>
</dbReference>
<dbReference type="RefSeq" id="XP_044422629.1">
    <property type="nucleotide sequence ID" value="XM_044566694.1"/>
</dbReference>
<dbReference type="RefSeq" id="XP_044422599.1">
    <property type="nucleotide sequence ID" value="XM_044566664.1"/>
</dbReference>
<gene>
    <name evidence="4" type="primary">LOC123147386</name>
</gene>
<evidence type="ECO:0000313" key="5">
    <source>
        <dbReference type="Proteomes" id="UP000019116"/>
    </source>
</evidence>
<dbReference type="EnsemblPlants" id="TraesCS1B02G441100.1">
    <property type="protein sequence ID" value="TraesCS1B02G441100.1.cds1"/>
    <property type="gene ID" value="TraesCS1B02G441100"/>
</dbReference>
<sequence>MLRLRSSILAHLLSSSPATSPASPLRRLLSASAVAPAISPSAGFAAEEYLVSTCGLRREQALKVSTKISHLKSPANPDAVLSFLAGLGLSTTDAAALIAKDPLFLCASVERTLAPVVVELTALGLSHSEIARLASLSGRQFRCRSIVSKLHYYLGLVGSSHTFLRVMRFCNVFSYSLERVVKPNVAFLKECGLDDCDIDWLCISTPRLLTTDPMRVQTMVTRAEDIGVPRRSGMFRRALNVVAFLSKEEITARVDYLKKTFRWTDAEVGIAVSKAPTVLGRSKESLQRRSEFLISEAGLQPAYIAQRSVILGHSLEGRLRPRYYAVKFLKENGLLRRDPSYDTIVKLTDKVFREKFIYPHKEAAPHLEEDYDAACKGKCRLISDSHEPGTSYDIAMCCLSAAVCLLDAGLLLLMCDETDNLVPEYCYMMPSFSREETMD</sequence>
<evidence type="ECO:0000256" key="2">
    <source>
        <dbReference type="ARBA" id="ARBA00022472"/>
    </source>
</evidence>
<evidence type="ECO:0000256" key="3">
    <source>
        <dbReference type="ARBA" id="ARBA00022946"/>
    </source>
</evidence>
<keyword evidence="2" id="KW-0805">Transcription regulation</keyword>
<dbReference type="RefSeq" id="XP_044422579.1">
    <property type="nucleotide sequence ID" value="XM_044566644.1"/>
</dbReference>
<dbReference type="GO" id="GO:0003676">
    <property type="term" value="F:nucleic acid binding"/>
    <property type="evidence" value="ECO:0007669"/>
    <property type="project" value="InterPro"/>
</dbReference>
<dbReference type="RefSeq" id="XP_044422566.1">
    <property type="nucleotide sequence ID" value="XM_044566631.1"/>
</dbReference>
<dbReference type="FunFam" id="1.25.70.10:FF:000001">
    <property type="entry name" value="Mitochondrial transcription termination factor-like"/>
    <property type="match status" value="1"/>
</dbReference>
<dbReference type="RefSeq" id="XP_044422642.1">
    <property type="nucleotide sequence ID" value="XM_044566707.1"/>
</dbReference>
<organism evidence="4">
    <name type="scientific">Triticum aestivum</name>
    <name type="common">Wheat</name>
    <dbReference type="NCBI Taxonomy" id="4565"/>
    <lineage>
        <taxon>Eukaryota</taxon>
        <taxon>Viridiplantae</taxon>
        <taxon>Streptophyta</taxon>
        <taxon>Embryophyta</taxon>
        <taxon>Tracheophyta</taxon>
        <taxon>Spermatophyta</taxon>
        <taxon>Magnoliopsida</taxon>
        <taxon>Liliopsida</taxon>
        <taxon>Poales</taxon>
        <taxon>Poaceae</taxon>
        <taxon>BOP clade</taxon>
        <taxon>Pooideae</taxon>
        <taxon>Triticodae</taxon>
        <taxon>Triticeae</taxon>
        <taxon>Triticinae</taxon>
        <taxon>Triticum</taxon>
    </lineage>
</organism>
<dbReference type="Gramene" id="TraesCS1B02G441100.1">
    <property type="protein sequence ID" value="TraesCS1B02G441100.1.cds1"/>
    <property type="gene ID" value="TraesCS1B02G441100"/>
</dbReference>
<dbReference type="PANTHER" id="PTHR13068">
    <property type="entry name" value="CGI-12 PROTEIN-RELATED"/>
    <property type="match status" value="1"/>
</dbReference>
<dbReference type="RefSeq" id="XP_044422616.1">
    <property type="nucleotide sequence ID" value="XM_044566681.1"/>
</dbReference>
<dbReference type="RefSeq" id="XP_044422560.1">
    <property type="nucleotide sequence ID" value="XM_044566625.1"/>
</dbReference>
<dbReference type="RefSeq" id="XP_044422690.1">
    <property type="nucleotide sequence ID" value="XM_044566755.1"/>
</dbReference>
<dbReference type="GO" id="GO:0009507">
    <property type="term" value="C:chloroplast"/>
    <property type="evidence" value="ECO:0000318"/>
    <property type="project" value="GO_Central"/>
</dbReference>
<dbReference type="Pfam" id="PF02536">
    <property type="entry name" value="mTERF"/>
    <property type="match status" value="1"/>
</dbReference>
<dbReference type="Gramene" id="TraesCS1B03G1186000.1">
    <property type="protein sequence ID" value="TraesCS1B03G1186000.1.CDS1"/>
    <property type="gene ID" value="TraesCS1B03G1186000"/>
</dbReference>
<dbReference type="GO" id="GO:0009658">
    <property type="term" value="P:chloroplast organization"/>
    <property type="evidence" value="ECO:0000318"/>
    <property type="project" value="GO_Central"/>
</dbReference>
<dbReference type="AlphaFoldDB" id="A0A3B5Z624"/>
<dbReference type="InterPro" id="IPR038538">
    <property type="entry name" value="MTERF_sf"/>
</dbReference>
<protein>
    <submittedName>
        <fullName evidence="4">Uncharacterized protein</fullName>
    </submittedName>
</protein>
<keyword evidence="3" id="KW-0809">Transit peptide</keyword>
<dbReference type="RefSeq" id="XP_044422611.1">
    <property type="nucleotide sequence ID" value="XM_044566676.1"/>
</dbReference>
<evidence type="ECO:0000313" key="4">
    <source>
        <dbReference type="EnsemblPlants" id="TraesCS1B02G441100.1.cds1"/>
    </source>
</evidence>
<dbReference type="OMA" id="HTFLRVM"/>
<proteinExistence type="inferred from homology"/>
<dbReference type="InterPro" id="IPR003690">
    <property type="entry name" value="MTERF"/>
</dbReference>
<keyword evidence="5" id="KW-1185">Reference proteome</keyword>
<dbReference type="GeneID" id="123147386"/>
<name>A0A3B5Z624_WHEAT</name>
<dbReference type="RefSeq" id="XP_044422603.1">
    <property type="nucleotide sequence ID" value="XM_044566668.1"/>
</dbReference>
<keyword evidence="2" id="KW-0804">Transcription</keyword>
<reference evidence="4" key="2">
    <citation type="submission" date="2018-10" db="UniProtKB">
        <authorList>
            <consortium name="EnsemblPlants"/>
        </authorList>
    </citation>
    <scope>IDENTIFICATION</scope>
</reference>
<dbReference type="Gene3D" id="1.25.70.10">
    <property type="entry name" value="Transcription termination factor 3, mitochondrial"/>
    <property type="match status" value="2"/>
</dbReference>
<dbReference type="RefSeq" id="XP_044422637.1">
    <property type="nucleotide sequence ID" value="XM_044566702.1"/>
</dbReference>
<comment type="similarity">
    <text evidence="1">Belongs to the mTERF family.</text>
</comment>
<dbReference type="SMART" id="SM00733">
    <property type="entry name" value="Mterf"/>
    <property type="match status" value="4"/>
</dbReference>
<reference evidence="4" key="1">
    <citation type="submission" date="2018-08" db="EMBL/GenBank/DDBJ databases">
        <authorList>
            <person name="Rossello M."/>
        </authorList>
    </citation>
    <scope>NUCLEOTIDE SEQUENCE [LARGE SCALE GENOMIC DNA]</scope>
    <source>
        <strain evidence="4">cv. Chinese Spring</strain>
    </source>
</reference>
<evidence type="ECO:0000256" key="1">
    <source>
        <dbReference type="ARBA" id="ARBA00007692"/>
    </source>
</evidence>
<dbReference type="RefSeq" id="XP_044422664.1">
    <property type="nucleotide sequence ID" value="XM_044566729.1"/>
</dbReference>
<dbReference type="Proteomes" id="UP000019116">
    <property type="component" value="Chromosome 1B"/>
</dbReference>
<dbReference type="RefSeq" id="XP_044422595.1">
    <property type="nucleotide sequence ID" value="XM_044566660.1"/>
</dbReference>
<accession>A0A3B5Z624</accession>
<dbReference type="RefSeq" id="XP_044422588.1">
    <property type="nucleotide sequence ID" value="XM_044566653.1"/>
</dbReference>
<dbReference type="Gramene" id="TraesNOR1B03G00395500.1">
    <property type="protein sequence ID" value="TraesNOR1B03G00395500.1.CDS1"/>
    <property type="gene ID" value="TraesNOR1B03G00395500"/>
</dbReference>
<dbReference type="OrthoDB" id="637682at2759"/>
<dbReference type="RefSeq" id="XP_044422658.1">
    <property type="nucleotide sequence ID" value="XM_044566723.1"/>
</dbReference>
<dbReference type="RefSeq" id="XP_044422572.1">
    <property type="nucleotide sequence ID" value="XM_044566637.1"/>
</dbReference>
<keyword evidence="2" id="KW-0806">Transcription termination</keyword>
<dbReference type="RefSeq" id="XP_044422649.1">
    <property type="nucleotide sequence ID" value="XM_044566714.1"/>
</dbReference>
<dbReference type="PANTHER" id="PTHR13068:SF137">
    <property type="entry name" value="PORR DOMAIN-CONTAINING PROTEIN"/>
    <property type="match status" value="1"/>
</dbReference>
<dbReference type="STRING" id="4565.A0A3B5Z624"/>
<dbReference type="RefSeq" id="XP_044422694.1">
    <property type="nucleotide sequence ID" value="XM_044566759.1"/>
</dbReference>
<dbReference type="RefSeq" id="XP_044422674.1">
    <property type="nucleotide sequence ID" value="XM_044566739.1"/>
</dbReference>
<dbReference type="GO" id="GO:0006353">
    <property type="term" value="P:DNA-templated transcription termination"/>
    <property type="evidence" value="ECO:0007669"/>
    <property type="project" value="UniProtKB-KW"/>
</dbReference>
<dbReference type="RefSeq" id="XP_044422682.1">
    <property type="nucleotide sequence ID" value="XM_044566747.1"/>
</dbReference>
<dbReference type="RefSeq" id="XP_044422622.1">
    <property type="nucleotide sequence ID" value="XM_044566687.1"/>
</dbReference>